<dbReference type="InterPro" id="IPR002156">
    <property type="entry name" value="RNaseH_domain"/>
</dbReference>
<dbReference type="Proteomes" id="UP001418222">
    <property type="component" value="Unassembled WGS sequence"/>
</dbReference>
<protein>
    <recommendedName>
        <fullName evidence="1">RNase H type-1 domain-containing protein</fullName>
    </recommendedName>
</protein>
<dbReference type="SUPFAM" id="SSF53098">
    <property type="entry name" value="Ribonuclease H-like"/>
    <property type="match status" value="1"/>
</dbReference>
<proteinExistence type="predicted"/>
<reference evidence="2 3" key="1">
    <citation type="journal article" date="2022" name="Nat. Plants">
        <title>Genomes of leafy and leafless Platanthera orchids illuminate the evolution of mycoheterotrophy.</title>
        <authorList>
            <person name="Li M.H."/>
            <person name="Liu K.W."/>
            <person name="Li Z."/>
            <person name="Lu H.C."/>
            <person name="Ye Q.L."/>
            <person name="Zhang D."/>
            <person name="Wang J.Y."/>
            <person name="Li Y.F."/>
            <person name="Zhong Z.M."/>
            <person name="Liu X."/>
            <person name="Yu X."/>
            <person name="Liu D.K."/>
            <person name="Tu X.D."/>
            <person name="Liu B."/>
            <person name="Hao Y."/>
            <person name="Liao X.Y."/>
            <person name="Jiang Y.T."/>
            <person name="Sun W.H."/>
            <person name="Chen J."/>
            <person name="Chen Y.Q."/>
            <person name="Ai Y."/>
            <person name="Zhai J.W."/>
            <person name="Wu S.S."/>
            <person name="Zhou Z."/>
            <person name="Hsiao Y.Y."/>
            <person name="Wu W.L."/>
            <person name="Chen Y.Y."/>
            <person name="Lin Y.F."/>
            <person name="Hsu J.L."/>
            <person name="Li C.Y."/>
            <person name="Wang Z.W."/>
            <person name="Zhao X."/>
            <person name="Zhong W.Y."/>
            <person name="Ma X.K."/>
            <person name="Ma L."/>
            <person name="Huang J."/>
            <person name="Chen G.Z."/>
            <person name="Huang M.Z."/>
            <person name="Huang L."/>
            <person name="Peng D.H."/>
            <person name="Luo Y.B."/>
            <person name="Zou S.Q."/>
            <person name="Chen S.P."/>
            <person name="Lan S."/>
            <person name="Tsai W.C."/>
            <person name="Van de Peer Y."/>
            <person name="Liu Z.J."/>
        </authorList>
    </citation>
    <scope>NUCLEOTIDE SEQUENCE [LARGE SCALE GENOMIC DNA]</scope>
    <source>
        <strain evidence="2">Lor287</strain>
    </source>
</reference>
<name>A0AAP0BNV2_9ASPA</name>
<gene>
    <name evidence="2" type="ORF">KSP39_PZI007956</name>
</gene>
<dbReference type="GO" id="GO:0003676">
    <property type="term" value="F:nucleic acid binding"/>
    <property type="evidence" value="ECO:0007669"/>
    <property type="project" value="InterPro"/>
</dbReference>
<dbReference type="Gene3D" id="3.30.420.10">
    <property type="entry name" value="Ribonuclease H-like superfamily/Ribonuclease H"/>
    <property type="match status" value="1"/>
</dbReference>
<dbReference type="CDD" id="cd06222">
    <property type="entry name" value="RNase_H_like"/>
    <property type="match status" value="1"/>
</dbReference>
<dbReference type="AlphaFoldDB" id="A0AAP0BNV2"/>
<evidence type="ECO:0000313" key="2">
    <source>
        <dbReference type="EMBL" id="KAK8945074.1"/>
    </source>
</evidence>
<accession>A0AAP0BNV2</accession>
<evidence type="ECO:0000313" key="3">
    <source>
        <dbReference type="Proteomes" id="UP001418222"/>
    </source>
</evidence>
<dbReference type="PANTHER" id="PTHR47723:SF19">
    <property type="entry name" value="POLYNUCLEOTIDYL TRANSFERASE, RIBONUCLEASE H-LIKE SUPERFAMILY PROTEIN"/>
    <property type="match status" value="1"/>
</dbReference>
<dbReference type="EMBL" id="JBBWWQ010000006">
    <property type="protein sequence ID" value="KAK8945074.1"/>
    <property type="molecule type" value="Genomic_DNA"/>
</dbReference>
<evidence type="ECO:0000259" key="1">
    <source>
        <dbReference type="Pfam" id="PF13456"/>
    </source>
</evidence>
<organism evidence="2 3">
    <name type="scientific">Platanthera zijinensis</name>
    <dbReference type="NCBI Taxonomy" id="2320716"/>
    <lineage>
        <taxon>Eukaryota</taxon>
        <taxon>Viridiplantae</taxon>
        <taxon>Streptophyta</taxon>
        <taxon>Embryophyta</taxon>
        <taxon>Tracheophyta</taxon>
        <taxon>Spermatophyta</taxon>
        <taxon>Magnoliopsida</taxon>
        <taxon>Liliopsida</taxon>
        <taxon>Asparagales</taxon>
        <taxon>Orchidaceae</taxon>
        <taxon>Orchidoideae</taxon>
        <taxon>Orchideae</taxon>
        <taxon>Orchidinae</taxon>
        <taxon>Platanthera</taxon>
    </lineage>
</organism>
<sequence length="237" mass="26112">MQNISTNTCLDRLLSEATNNRKSGLAIFLTSIIYYTWKARNSFVHGEPFLQPTAIAINALHDADNGSWNVHCNHQISWTSPPVGWLKVNFDGSVHANFKAGLGCVVRDHLGTPLAAKGVKIFSRSIMATEFKSACMGLDLVRHFMHDTVGIILEGDSSEACTKLNRILTGSAIGDVEVSLSKMLVEAPRVVISLVDREANKAADHVARIAADYDFVWERGMPQSQEFLSIIQHDYAL</sequence>
<keyword evidence="3" id="KW-1185">Reference proteome</keyword>
<feature type="domain" description="RNase H type-1" evidence="1">
    <location>
        <begin position="89"/>
        <end position="208"/>
    </location>
</feature>
<comment type="caution">
    <text evidence="2">The sequence shown here is derived from an EMBL/GenBank/DDBJ whole genome shotgun (WGS) entry which is preliminary data.</text>
</comment>
<dbReference type="Pfam" id="PF13456">
    <property type="entry name" value="RVT_3"/>
    <property type="match status" value="1"/>
</dbReference>
<dbReference type="InterPro" id="IPR036397">
    <property type="entry name" value="RNaseH_sf"/>
</dbReference>
<dbReference type="PANTHER" id="PTHR47723">
    <property type="entry name" value="OS05G0353850 PROTEIN"/>
    <property type="match status" value="1"/>
</dbReference>
<dbReference type="InterPro" id="IPR012337">
    <property type="entry name" value="RNaseH-like_sf"/>
</dbReference>
<dbReference type="InterPro" id="IPR053151">
    <property type="entry name" value="RNase_H-like"/>
</dbReference>
<dbReference type="GO" id="GO:0004523">
    <property type="term" value="F:RNA-DNA hybrid ribonuclease activity"/>
    <property type="evidence" value="ECO:0007669"/>
    <property type="project" value="InterPro"/>
</dbReference>
<dbReference type="InterPro" id="IPR044730">
    <property type="entry name" value="RNase_H-like_dom_plant"/>
</dbReference>